<protein>
    <submittedName>
        <fullName evidence="2">Uncharacterized protein</fullName>
    </submittedName>
</protein>
<gene>
    <name evidence="2" type="ORF">HAX54_010749</name>
</gene>
<feature type="compositionally biased region" description="Acidic residues" evidence="1">
    <location>
        <begin position="68"/>
        <end position="78"/>
    </location>
</feature>
<keyword evidence="3" id="KW-1185">Reference proteome</keyword>
<evidence type="ECO:0000313" key="2">
    <source>
        <dbReference type="EMBL" id="MCD7470722.1"/>
    </source>
</evidence>
<accession>A0ABS8TGU6</accession>
<name>A0ABS8TGU6_DATST</name>
<proteinExistence type="predicted"/>
<evidence type="ECO:0000313" key="3">
    <source>
        <dbReference type="Proteomes" id="UP000823775"/>
    </source>
</evidence>
<evidence type="ECO:0000256" key="1">
    <source>
        <dbReference type="SAM" id="MobiDB-lite"/>
    </source>
</evidence>
<organism evidence="2 3">
    <name type="scientific">Datura stramonium</name>
    <name type="common">Jimsonweed</name>
    <name type="synonym">Common thornapple</name>
    <dbReference type="NCBI Taxonomy" id="4076"/>
    <lineage>
        <taxon>Eukaryota</taxon>
        <taxon>Viridiplantae</taxon>
        <taxon>Streptophyta</taxon>
        <taxon>Embryophyta</taxon>
        <taxon>Tracheophyta</taxon>
        <taxon>Spermatophyta</taxon>
        <taxon>Magnoliopsida</taxon>
        <taxon>eudicotyledons</taxon>
        <taxon>Gunneridae</taxon>
        <taxon>Pentapetalae</taxon>
        <taxon>asterids</taxon>
        <taxon>lamiids</taxon>
        <taxon>Solanales</taxon>
        <taxon>Solanaceae</taxon>
        <taxon>Solanoideae</taxon>
        <taxon>Datureae</taxon>
        <taxon>Datura</taxon>
    </lineage>
</organism>
<dbReference type="EMBL" id="JACEIK010001599">
    <property type="protein sequence ID" value="MCD7470722.1"/>
    <property type="molecule type" value="Genomic_DNA"/>
</dbReference>
<reference evidence="2 3" key="1">
    <citation type="journal article" date="2021" name="BMC Genomics">
        <title>Datura genome reveals duplications of psychoactive alkaloid biosynthetic genes and high mutation rate following tissue culture.</title>
        <authorList>
            <person name="Rajewski A."/>
            <person name="Carter-House D."/>
            <person name="Stajich J."/>
            <person name="Litt A."/>
        </authorList>
    </citation>
    <scope>NUCLEOTIDE SEQUENCE [LARGE SCALE GENOMIC DNA]</scope>
    <source>
        <strain evidence="2">AR-01</strain>
    </source>
</reference>
<feature type="region of interest" description="Disordered" evidence="1">
    <location>
        <begin position="63"/>
        <end position="91"/>
    </location>
</feature>
<comment type="caution">
    <text evidence="2">The sequence shown here is derived from an EMBL/GenBank/DDBJ whole genome shotgun (WGS) entry which is preliminary data.</text>
</comment>
<dbReference type="Proteomes" id="UP000823775">
    <property type="component" value="Unassembled WGS sequence"/>
</dbReference>
<sequence length="91" mass="9841">MPGARHCLPSAMPGARRPSILAMAGAKRQRPSAIRHMTCKGVGSVYEEPLDDDIATEDEIARVGSDIESSDDDEEDSEIREATLAPTDDEE</sequence>